<keyword evidence="1" id="KW-0472">Membrane</keyword>
<feature type="domain" description="DUF1616" evidence="2">
    <location>
        <begin position="15"/>
        <end position="137"/>
    </location>
</feature>
<sequence>MSKLINASENNNGRKNYKEFNKVLAVLLIIGIIVISGFIVYSLFTPEPGYITLGLLNSDKKAENYPTNTTIGENVTFYVTVGNYLNRDFSFRIEILTGDNETVIGSSGSSNATSFVNSSITMLSHGENWISNEFNVSFSLPGFNQIVIAELWETIIGLNDKYWEIVAMHLNVS</sequence>
<comment type="caution">
    <text evidence="3">The sequence shown here is derived from an EMBL/GenBank/DDBJ whole genome shotgun (WGS) entry which is preliminary data.</text>
</comment>
<dbReference type="AlphaFoldDB" id="X1AY27"/>
<dbReference type="InterPro" id="IPR011674">
    <property type="entry name" value="DUF1616"/>
</dbReference>
<feature type="transmembrane region" description="Helical" evidence="1">
    <location>
        <begin position="23"/>
        <end position="44"/>
    </location>
</feature>
<reference evidence="3" key="1">
    <citation type="journal article" date="2014" name="Front. Microbiol.">
        <title>High frequency of phylogenetically diverse reductive dehalogenase-homologous genes in deep subseafloor sedimentary metagenomes.</title>
        <authorList>
            <person name="Kawai M."/>
            <person name="Futagami T."/>
            <person name="Toyoda A."/>
            <person name="Takaki Y."/>
            <person name="Nishi S."/>
            <person name="Hori S."/>
            <person name="Arai W."/>
            <person name="Tsubouchi T."/>
            <person name="Morono Y."/>
            <person name="Uchiyama I."/>
            <person name="Ito T."/>
            <person name="Fujiyama A."/>
            <person name="Inagaki F."/>
            <person name="Takami H."/>
        </authorList>
    </citation>
    <scope>NUCLEOTIDE SEQUENCE</scope>
    <source>
        <strain evidence="3">Expedition CK06-06</strain>
    </source>
</reference>
<evidence type="ECO:0000256" key="1">
    <source>
        <dbReference type="SAM" id="Phobius"/>
    </source>
</evidence>
<keyword evidence="1" id="KW-1133">Transmembrane helix</keyword>
<organism evidence="3">
    <name type="scientific">marine sediment metagenome</name>
    <dbReference type="NCBI Taxonomy" id="412755"/>
    <lineage>
        <taxon>unclassified sequences</taxon>
        <taxon>metagenomes</taxon>
        <taxon>ecological metagenomes</taxon>
    </lineage>
</organism>
<proteinExistence type="predicted"/>
<keyword evidence="1" id="KW-0812">Transmembrane</keyword>
<name>X1AY27_9ZZZZ</name>
<gene>
    <name evidence="3" type="ORF">S01H4_23303</name>
</gene>
<accession>X1AY27</accession>
<dbReference type="EMBL" id="BART01010790">
    <property type="protein sequence ID" value="GAG77008.1"/>
    <property type="molecule type" value="Genomic_DNA"/>
</dbReference>
<evidence type="ECO:0000313" key="3">
    <source>
        <dbReference type="EMBL" id="GAG77008.1"/>
    </source>
</evidence>
<protein>
    <recommendedName>
        <fullName evidence="2">DUF1616 domain-containing protein</fullName>
    </recommendedName>
</protein>
<dbReference type="Pfam" id="PF07760">
    <property type="entry name" value="DUF1616"/>
    <property type="match status" value="1"/>
</dbReference>
<evidence type="ECO:0000259" key="2">
    <source>
        <dbReference type="Pfam" id="PF07760"/>
    </source>
</evidence>